<feature type="region of interest" description="Disordered" evidence="1">
    <location>
        <begin position="518"/>
        <end position="569"/>
    </location>
</feature>
<feature type="compositionally biased region" description="Polar residues" evidence="1">
    <location>
        <begin position="393"/>
        <end position="403"/>
    </location>
</feature>
<dbReference type="EMBL" id="PQXH01000100">
    <property type="protein sequence ID" value="TGO11849.1"/>
    <property type="molecule type" value="Genomic_DNA"/>
</dbReference>
<sequence length="631" mass="72358">MSTCIIDPCGDFYLQVCEANSFDTVRFRVSRSILEKHSTHEPASDLRNQPTPNLTLYDVNIPAMETILRVLHGVLDLNHNTNTAPHSTFDQENMATLYHILDLGIKWFKTEELEPWFAKFWAERRENEMSLYDMKFMLYPSYIFRHAEAFARITKSLVLEWRSGEMHGLNPLTGRAEFRFEHRILKQLVRLKTRILEREITNNLLDPLDHLCNDFCEARGECMVAYNKSLRDCLIIPSIVRRNCSIRDILESEGVNFWNCASPPHASEHCSNILSGNHIVKIKKNALNFWEGMCIECVLRTSGGHVKQEQFWEDGRRKRYGTSCPIPHNYQTWNYSYMGPFELMSKHIAEQKEREKNKERTKHGMKFSAKSRFPHASDSPKRSRRRSSVSFSTPDEYTIQKQQKIAEWTTKNEAAKTMETEASTDSSRPRTQDTTRSFNTNSPKTPSQSTPSVKFATLDETARLQQKKIAEWTERNLANQARIREAEAAAEAEAEAEAAAGYTDACLASLEFYNHDDDNTFNPVNTPPPPAAKKEPLSQSQEPINKDDTINTTPIPTASPTTTPRDSNQSFEFPQEMHAFNSIPVNRAAPKNDWIAQRLAFYNSNREAAQAHQRMVNGETAMDLDGSDEEL</sequence>
<evidence type="ECO:0000256" key="1">
    <source>
        <dbReference type="SAM" id="MobiDB-lite"/>
    </source>
</evidence>
<feature type="compositionally biased region" description="Polar residues" evidence="1">
    <location>
        <begin position="434"/>
        <end position="452"/>
    </location>
</feature>
<dbReference type="AlphaFoldDB" id="A0A4Z1EKX8"/>
<accession>A0A4Z1EKX8</accession>
<name>A0A4Z1EKX8_9HELO</name>
<comment type="caution">
    <text evidence="2">The sequence shown here is derived from an EMBL/GenBank/DDBJ whole genome shotgun (WGS) entry which is preliminary data.</text>
</comment>
<dbReference type="Proteomes" id="UP000297777">
    <property type="component" value="Unassembled WGS sequence"/>
</dbReference>
<organism evidence="2 3">
    <name type="scientific">Botrytis tulipae</name>
    <dbReference type="NCBI Taxonomy" id="87230"/>
    <lineage>
        <taxon>Eukaryota</taxon>
        <taxon>Fungi</taxon>
        <taxon>Dikarya</taxon>
        <taxon>Ascomycota</taxon>
        <taxon>Pezizomycotina</taxon>
        <taxon>Leotiomycetes</taxon>
        <taxon>Helotiales</taxon>
        <taxon>Sclerotiniaceae</taxon>
        <taxon>Botrytis</taxon>
    </lineage>
</organism>
<feature type="compositionally biased region" description="Low complexity" evidence="1">
    <location>
        <begin position="550"/>
        <end position="564"/>
    </location>
</feature>
<feature type="region of interest" description="Disordered" evidence="1">
    <location>
        <begin position="611"/>
        <end position="631"/>
    </location>
</feature>
<dbReference type="OrthoDB" id="268428at2759"/>
<reference evidence="2 3" key="1">
    <citation type="submission" date="2017-12" db="EMBL/GenBank/DDBJ databases">
        <title>Comparative genomics of Botrytis spp.</title>
        <authorList>
            <person name="Valero-Jimenez C.A."/>
            <person name="Tapia P."/>
            <person name="Veloso J."/>
            <person name="Silva-Moreno E."/>
            <person name="Staats M."/>
            <person name="Valdes J.H."/>
            <person name="Van Kan J.A.L."/>
        </authorList>
    </citation>
    <scope>NUCLEOTIDE SEQUENCE [LARGE SCALE GENOMIC DNA]</scope>
    <source>
        <strain evidence="2 3">Bt9001</strain>
    </source>
</reference>
<evidence type="ECO:0000313" key="2">
    <source>
        <dbReference type="EMBL" id="TGO11849.1"/>
    </source>
</evidence>
<evidence type="ECO:0000313" key="3">
    <source>
        <dbReference type="Proteomes" id="UP000297777"/>
    </source>
</evidence>
<gene>
    <name evidence="2" type="ORF">BTUL_0100g00270</name>
</gene>
<keyword evidence="3" id="KW-1185">Reference proteome</keyword>
<feature type="region of interest" description="Disordered" evidence="1">
    <location>
        <begin position="351"/>
        <end position="452"/>
    </location>
</feature>
<protein>
    <submittedName>
        <fullName evidence="2">Uncharacterized protein</fullName>
    </submittedName>
</protein>
<proteinExistence type="predicted"/>